<dbReference type="SMART" id="SM00421">
    <property type="entry name" value="HTH_LUXR"/>
    <property type="match status" value="1"/>
</dbReference>
<dbReference type="CDD" id="cd17535">
    <property type="entry name" value="REC_NarL-like"/>
    <property type="match status" value="1"/>
</dbReference>
<dbReference type="InterPro" id="IPR000792">
    <property type="entry name" value="Tscrpt_reg_LuxR_C"/>
</dbReference>
<keyword evidence="2" id="KW-0238">DNA-binding</keyword>
<dbReference type="SUPFAM" id="SSF52172">
    <property type="entry name" value="CheY-like"/>
    <property type="match status" value="1"/>
</dbReference>
<dbReference type="PRINTS" id="PR00038">
    <property type="entry name" value="HTHLUXR"/>
</dbReference>
<evidence type="ECO:0000256" key="3">
    <source>
        <dbReference type="PROSITE-ProRule" id="PRU00169"/>
    </source>
</evidence>
<accession>A0ABR7YX35</accession>
<dbReference type="InterPro" id="IPR016032">
    <property type="entry name" value="Sig_transdc_resp-reg_C-effctor"/>
</dbReference>
<dbReference type="InterPro" id="IPR011006">
    <property type="entry name" value="CheY-like_superfamily"/>
</dbReference>
<evidence type="ECO:0000313" key="6">
    <source>
        <dbReference type="EMBL" id="MBD1597767.1"/>
    </source>
</evidence>
<dbReference type="Proteomes" id="UP000805841">
    <property type="component" value="Unassembled WGS sequence"/>
</dbReference>
<dbReference type="PROSITE" id="PS50110">
    <property type="entry name" value="RESPONSE_REGULATORY"/>
    <property type="match status" value="1"/>
</dbReference>
<dbReference type="Gene3D" id="3.40.50.2300">
    <property type="match status" value="1"/>
</dbReference>
<dbReference type="PANTHER" id="PTHR43214">
    <property type="entry name" value="TWO-COMPONENT RESPONSE REGULATOR"/>
    <property type="match status" value="1"/>
</dbReference>
<keyword evidence="1 3" id="KW-0597">Phosphoprotein</keyword>
<feature type="domain" description="Response regulatory" evidence="5">
    <location>
        <begin position="11"/>
        <end position="129"/>
    </location>
</feature>
<dbReference type="InterPro" id="IPR039420">
    <property type="entry name" value="WalR-like"/>
</dbReference>
<keyword evidence="7" id="KW-1185">Reference proteome</keyword>
<dbReference type="EMBL" id="JAAOCA010000003">
    <property type="protein sequence ID" value="MBD1597767.1"/>
    <property type="molecule type" value="Genomic_DNA"/>
</dbReference>
<name>A0ABR7YX35_9PSED</name>
<dbReference type="CDD" id="cd06170">
    <property type="entry name" value="LuxR_C_like"/>
    <property type="match status" value="1"/>
</dbReference>
<feature type="modified residue" description="4-aspartylphosphate" evidence="3">
    <location>
        <position position="62"/>
    </location>
</feature>
<dbReference type="InterPro" id="IPR036388">
    <property type="entry name" value="WH-like_DNA-bd_sf"/>
</dbReference>
<dbReference type="Pfam" id="PF00196">
    <property type="entry name" value="GerE"/>
    <property type="match status" value="1"/>
</dbReference>
<evidence type="ECO:0000259" key="5">
    <source>
        <dbReference type="PROSITE" id="PS50110"/>
    </source>
</evidence>
<reference evidence="6 7" key="1">
    <citation type="journal article" date="2020" name="Insects">
        <title>Bacteria Belonging to Pseudomonas typographi sp. nov. from the Bark Beetle Ips typographus Have Genomic Potential to Aid in the Host Ecology.</title>
        <authorList>
            <person name="Peral-Aranega E."/>
            <person name="Saati-Santamaria Z."/>
            <person name="Kolarik M."/>
            <person name="Rivas R."/>
            <person name="Garcia-Fraile P."/>
        </authorList>
    </citation>
    <scope>NUCLEOTIDE SEQUENCE [LARGE SCALE GENOMIC DNA]</scope>
    <source>
        <strain evidence="6 7">CA3A</strain>
    </source>
</reference>
<evidence type="ECO:0000313" key="7">
    <source>
        <dbReference type="Proteomes" id="UP000805841"/>
    </source>
</evidence>
<evidence type="ECO:0000256" key="1">
    <source>
        <dbReference type="ARBA" id="ARBA00022553"/>
    </source>
</evidence>
<comment type="caution">
    <text evidence="6">The sequence shown here is derived from an EMBL/GenBank/DDBJ whole genome shotgun (WGS) entry which is preliminary data.</text>
</comment>
<proteinExistence type="predicted"/>
<evidence type="ECO:0000259" key="4">
    <source>
        <dbReference type="PROSITE" id="PS50043"/>
    </source>
</evidence>
<dbReference type="SUPFAM" id="SSF46894">
    <property type="entry name" value="C-terminal effector domain of the bipartite response regulators"/>
    <property type="match status" value="1"/>
</dbReference>
<protein>
    <submittedName>
        <fullName evidence="6">Response regulator transcription factor</fullName>
    </submittedName>
</protein>
<dbReference type="PANTHER" id="PTHR43214:SF17">
    <property type="entry name" value="TRANSCRIPTIONAL REGULATORY PROTEIN RCSB"/>
    <property type="match status" value="1"/>
</dbReference>
<dbReference type="SMART" id="SM00448">
    <property type="entry name" value="REC"/>
    <property type="match status" value="1"/>
</dbReference>
<dbReference type="InterPro" id="IPR058245">
    <property type="entry name" value="NreC/VraR/RcsB-like_REC"/>
</dbReference>
<dbReference type="PROSITE" id="PS00622">
    <property type="entry name" value="HTH_LUXR_1"/>
    <property type="match status" value="1"/>
</dbReference>
<dbReference type="PROSITE" id="PS50043">
    <property type="entry name" value="HTH_LUXR_2"/>
    <property type="match status" value="1"/>
</dbReference>
<sequence length="231" mass="25449">MSVKLKGAPVRVALLDDHELILEGMAQALRSDPQIEIVGAYTRSVEMFEALAGKPVDIILTDFSLAPSENDGVNLIRQIERRFSGTYCIVISALHTPAMVSLALKAGARGFYGKELRAEDLLEAVHKVAQGEVWVHAPMQERISEASIHSVPLDADLPPVESYVRNISVAALTPRENEVLRCMLEGMTVTDIANKFSRSIKTISAQKQSAFHKLGICNNNELFKNRERLGI</sequence>
<dbReference type="RefSeq" id="WP_190417382.1">
    <property type="nucleotide sequence ID" value="NZ_JAAOCA010000003.1"/>
</dbReference>
<dbReference type="InterPro" id="IPR001789">
    <property type="entry name" value="Sig_transdc_resp-reg_receiver"/>
</dbReference>
<evidence type="ECO:0000256" key="2">
    <source>
        <dbReference type="ARBA" id="ARBA00023125"/>
    </source>
</evidence>
<dbReference type="Pfam" id="PF00072">
    <property type="entry name" value="Response_reg"/>
    <property type="match status" value="1"/>
</dbReference>
<gene>
    <name evidence="6" type="ORF">HAQ05_03430</name>
</gene>
<dbReference type="Gene3D" id="1.10.10.10">
    <property type="entry name" value="Winged helix-like DNA-binding domain superfamily/Winged helix DNA-binding domain"/>
    <property type="match status" value="1"/>
</dbReference>
<feature type="domain" description="HTH luxR-type" evidence="4">
    <location>
        <begin position="165"/>
        <end position="230"/>
    </location>
</feature>
<organism evidence="6 7">
    <name type="scientific">Pseudomonas typographi</name>
    <dbReference type="NCBI Taxonomy" id="2715964"/>
    <lineage>
        <taxon>Bacteria</taxon>
        <taxon>Pseudomonadati</taxon>
        <taxon>Pseudomonadota</taxon>
        <taxon>Gammaproteobacteria</taxon>
        <taxon>Pseudomonadales</taxon>
        <taxon>Pseudomonadaceae</taxon>
        <taxon>Pseudomonas</taxon>
    </lineage>
</organism>